<evidence type="ECO:0000256" key="1">
    <source>
        <dbReference type="ARBA" id="ARBA00006484"/>
    </source>
</evidence>
<evidence type="ECO:0000313" key="3">
    <source>
        <dbReference type="EMBL" id="KZM99216.1"/>
    </source>
</evidence>
<dbReference type="PANTHER" id="PTHR43180">
    <property type="entry name" value="3-OXOACYL-(ACYL-CARRIER-PROTEIN) REDUCTASE (AFU_ORTHOLOGUE AFUA_6G11210)"/>
    <property type="match status" value="1"/>
</dbReference>
<evidence type="ECO:0000256" key="2">
    <source>
        <dbReference type="ARBA" id="ARBA00023002"/>
    </source>
</evidence>
<reference evidence="3" key="1">
    <citation type="journal article" date="2016" name="Nat. Genet.">
        <title>A high-quality carrot genome assembly provides new insights into carotenoid accumulation and asterid genome evolution.</title>
        <authorList>
            <person name="Iorizzo M."/>
            <person name="Ellison S."/>
            <person name="Senalik D."/>
            <person name="Zeng P."/>
            <person name="Satapoomin P."/>
            <person name="Huang J."/>
            <person name="Bowman M."/>
            <person name="Iovene M."/>
            <person name="Sanseverino W."/>
            <person name="Cavagnaro P."/>
            <person name="Yildiz M."/>
            <person name="Macko-Podgorni A."/>
            <person name="Moranska E."/>
            <person name="Grzebelus E."/>
            <person name="Grzebelus D."/>
            <person name="Ashrafi H."/>
            <person name="Zheng Z."/>
            <person name="Cheng S."/>
            <person name="Spooner D."/>
            <person name="Van Deynze A."/>
            <person name="Simon P."/>
        </authorList>
    </citation>
    <scope>NUCLEOTIDE SEQUENCE [LARGE SCALE GENOMIC DNA]</scope>
    <source>
        <tissue evidence="3">Leaf</tissue>
    </source>
</reference>
<dbReference type="Gene3D" id="3.40.50.720">
    <property type="entry name" value="NAD(P)-binding Rossmann-like Domain"/>
    <property type="match status" value="1"/>
</dbReference>
<dbReference type="AlphaFoldDB" id="A0A165YT90"/>
<name>A0A165YT90_DAUCS</name>
<dbReference type="PANTHER" id="PTHR43180:SF50">
    <property type="entry name" value="SHORT CHAIN DEHYDROGENASE"/>
    <property type="match status" value="1"/>
</dbReference>
<dbReference type="EMBL" id="CP093346">
    <property type="protein sequence ID" value="WOG98275.1"/>
    <property type="molecule type" value="Genomic_DNA"/>
</dbReference>
<keyword evidence="5" id="KW-1185">Reference proteome</keyword>
<dbReference type="OMA" id="GHLDVFH"/>
<dbReference type="STRING" id="79200.A0A165YT90"/>
<dbReference type="SUPFAM" id="SSF51735">
    <property type="entry name" value="NAD(P)-binding Rossmann-fold domains"/>
    <property type="match status" value="1"/>
</dbReference>
<comment type="similarity">
    <text evidence="1">Belongs to the short-chain dehydrogenases/reductases (SDR) family.</text>
</comment>
<dbReference type="EMBL" id="LNRQ01000004">
    <property type="protein sequence ID" value="KZM99216.1"/>
    <property type="molecule type" value="Genomic_DNA"/>
</dbReference>
<dbReference type="InterPro" id="IPR036291">
    <property type="entry name" value="NAD(P)-bd_dom_sf"/>
</dbReference>
<evidence type="ECO:0000313" key="4">
    <source>
        <dbReference type="EMBL" id="WOG98275.1"/>
    </source>
</evidence>
<dbReference type="Pfam" id="PF13561">
    <property type="entry name" value="adh_short_C2"/>
    <property type="match status" value="1"/>
</dbReference>
<accession>A0A165YT90</accession>
<dbReference type="Gramene" id="KZM99216">
    <property type="protein sequence ID" value="KZM99216"/>
    <property type="gene ID" value="DCAR_013422"/>
</dbReference>
<evidence type="ECO:0000313" key="5">
    <source>
        <dbReference type="Proteomes" id="UP000077755"/>
    </source>
</evidence>
<keyword evidence="2" id="KW-0560">Oxidoreductase</keyword>
<organism evidence="3">
    <name type="scientific">Daucus carota subsp. sativus</name>
    <name type="common">Carrot</name>
    <dbReference type="NCBI Taxonomy" id="79200"/>
    <lineage>
        <taxon>Eukaryota</taxon>
        <taxon>Viridiplantae</taxon>
        <taxon>Streptophyta</taxon>
        <taxon>Embryophyta</taxon>
        <taxon>Tracheophyta</taxon>
        <taxon>Spermatophyta</taxon>
        <taxon>Magnoliopsida</taxon>
        <taxon>eudicotyledons</taxon>
        <taxon>Gunneridae</taxon>
        <taxon>Pentapetalae</taxon>
        <taxon>asterids</taxon>
        <taxon>campanulids</taxon>
        <taxon>Apiales</taxon>
        <taxon>Apiaceae</taxon>
        <taxon>Apioideae</taxon>
        <taxon>Scandiceae</taxon>
        <taxon>Daucinae</taxon>
        <taxon>Daucus</taxon>
        <taxon>Daucus sect. Daucus</taxon>
    </lineage>
</organism>
<reference evidence="4" key="2">
    <citation type="submission" date="2022-03" db="EMBL/GenBank/DDBJ databases">
        <title>Draft title - Genomic analysis of global carrot germplasm unveils the trajectory of domestication and the origin of high carotenoid orange carrot.</title>
        <authorList>
            <person name="Iorizzo M."/>
            <person name="Ellison S."/>
            <person name="Senalik D."/>
            <person name="Macko-Podgorni A."/>
            <person name="Grzebelus D."/>
            <person name="Bostan H."/>
            <person name="Rolling W."/>
            <person name="Curaba J."/>
            <person name="Simon P."/>
        </authorList>
    </citation>
    <scope>NUCLEOTIDE SEQUENCE</scope>
    <source>
        <tissue evidence="4">Leaf</tissue>
    </source>
</reference>
<proteinExistence type="inferred from homology"/>
<dbReference type="InterPro" id="IPR002347">
    <property type="entry name" value="SDR_fam"/>
</dbReference>
<sequence length="104" mass="11100">MANTDSLAAAITRRGSSGIGECCARVFVQHGAKVVIADIQDELGHTVVEALGKVNSIYVHCDVTYEDHLKDAVDITISAFGKLDIMFSTTLAPSILTSLEFLTT</sequence>
<protein>
    <submittedName>
        <fullName evidence="3">Uncharacterized protein</fullName>
    </submittedName>
</protein>
<dbReference type="Proteomes" id="UP000077755">
    <property type="component" value="Chromosome 4"/>
</dbReference>
<dbReference type="GO" id="GO:0016491">
    <property type="term" value="F:oxidoreductase activity"/>
    <property type="evidence" value="ECO:0007669"/>
    <property type="project" value="UniProtKB-KW"/>
</dbReference>
<gene>
    <name evidence="3" type="ORF">DCAR_013422</name>
    <name evidence="4" type="ORF">DCAR_0417616</name>
</gene>